<comment type="caution">
    <text evidence="1">The sequence shown here is derived from an EMBL/GenBank/DDBJ whole genome shotgun (WGS) entry which is preliminary data.</text>
</comment>
<keyword evidence="2" id="KW-1185">Reference proteome</keyword>
<dbReference type="RefSeq" id="WP_331212546.1">
    <property type="nucleotide sequence ID" value="NZ_JAZGQK010000002.1"/>
</dbReference>
<accession>A0ABU7RLX0</accession>
<keyword evidence="1" id="KW-0436">Ligase</keyword>
<dbReference type="SUPFAM" id="SSF55144">
    <property type="entry name" value="LigT-like"/>
    <property type="match status" value="1"/>
</dbReference>
<dbReference type="Gene3D" id="3.90.1140.10">
    <property type="entry name" value="Cyclic phosphodiesterase"/>
    <property type="match status" value="1"/>
</dbReference>
<dbReference type="GO" id="GO:0016874">
    <property type="term" value="F:ligase activity"/>
    <property type="evidence" value="ECO:0007669"/>
    <property type="project" value="UniProtKB-KW"/>
</dbReference>
<sequence length="211" mass="23822">MSNVDAMQDHWWWRPGWRVGRHYYACHFDMGRHPELVRLVGRYQEAIAGFAGLDLIPHRWLHLTTQGVGFMDDLTAESVDGLVRTVGKRLAEVPAPVVTFHRPTVRGEAIYLLATPAEPVTEVRTAVRAAIGEAFGEDRVERAVEGASGFRPHVSIAYSNREQPAAPIAEALDRVVTEPVTVTLDQIELLEYHRDERMYEWTSARPLTIGR</sequence>
<dbReference type="Proteomes" id="UP001332243">
    <property type="component" value="Unassembled WGS sequence"/>
</dbReference>
<evidence type="ECO:0000313" key="2">
    <source>
        <dbReference type="Proteomes" id="UP001332243"/>
    </source>
</evidence>
<protein>
    <submittedName>
        <fullName evidence="1">2'-5' RNA ligase family protein</fullName>
    </submittedName>
</protein>
<dbReference type="Pfam" id="PF13563">
    <property type="entry name" value="2_5_RNA_ligase2"/>
    <property type="match status" value="1"/>
</dbReference>
<evidence type="ECO:0000313" key="1">
    <source>
        <dbReference type="EMBL" id="MEE6257434.1"/>
    </source>
</evidence>
<name>A0ABU7RLX0_9ACTN</name>
<gene>
    <name evidence="1" type="ORF">V1633_02895</name>
</gene>
<proteinExistence type="predicted"/>
<organism evidence="1 2">
    <name type="scientific">Plantactinospora sonchi</name>
    <dbReference type="NCBI Taxonomy" id="1544735"/>
    <lineage>
        <taxon>Bacteria</taxon>
        <taxon>Bacillati</taxon>
        <taxon>Actinomycetota</taxon>
        <taxon>Actinomycetes</taxon>
        <taxon>Micromonosporales</taxon>
        <taxon>Micromonosporaceae</taxon>
        <taxon>Plantactinospora</taxon>
    </lineage>
</organism>
<dbReference type="InterPro" id="IPR009097">
    <property type="entry name" value="Cyclic_Pdiesterase"/>
</dbReference>
<reference evidence="1 2" key="1">
    <citation type="submission" date="2024-01" db="EMBL/GenBank/DDBJ databases">
        <title>Genome insights into Plantactinospora sonchi sp. nov.</title>
        <authorList>
            <person name="Wang L."/>
        </authorList>
    </citation>
    <scope>NUCLEOTIDE SEQUENCE [LARGE SCALE GENOMIC DNA]</scope>
    <source>
        <strain evidence="1 2">NEAU-QY2</strain>
    </source>
</reference>
<dbReference type="EMBL" id="JAZGQK010000002">
    <property type="protein sequence ID" value="MEE6257434.1"/>
    <property type="molecule type" value="Genomic_DNA"/>
</dbReference>